<dbReference type="AlphaFoldDB" id="E6QS31"/>
<gene>
    <name evidence="1" type="ORF">CARN7_0810</name>
</gene>
<dbReference type="EMBL" id="CABR01000066">
    <property type="protein sequence ID" value="CBI10053.1"/>
    <property type="molecule type" value="Genomic_DNA"/>
</dbReference>
<dbReference type="GO" id="GO:0016020">
    <property type="term" value="C:membrane"/>
    <property type="evidence" value="ECO:0007669"/>
    <property type="project" value="InterPro"/>
</dbReference>
<dbReference type="Gene3D" id="2.40.160.180">
    <property type="entry name" value="Carbohydrate-selective porin OprB"/>
    <property type="match status" value="1"/>
</dbReference>
<accession>E6QS31</accession>
<dbReference type="InterPro" id="IPR038673">
    <property type="entry name" value="OprB_sf"/>
</dbReference>
<proteinExistence type="predicted"/>
<dbReference type="GO" id="GO:0008643">
    <property type="term" value="P:carbohydrate transport"/>
    <property type="evidence" value="ECO:0007669"/>
    <property type="project" value="InterPro"/>
</dbReference>
<dbReference type="GO" id="GO:0015288">
    <property type="term" value="F:porin activity"/>
    <property type="evidence" value="ECO:0007669"/>
    <property type="project" value="InterPro"/>
</dbReference>
<sequence length="462" mass="51042">MSWNKLAVSGFLFCCIGHTPAWADTLFNAGEVGAAAPTQSTSNQQDTAPASSPWAFYGQYTNLYQWHPAFTSPYSGTNSLYAGNNGDQTNDATLYLGYRWSADTELWINPEYDQGFGLSGTVGVAGFPSGEAYKVGANNPYYRTPRLFVRHVFNLGGATQRVDAEANQWAETRTANNVIVTVGKFAVTDVFDTNTYAHDPRADFMNWSVVDAGAFDYAADAWGYTYGASAEWTQSWWALRGGVFDLSTVPNGEKLNQNFSQYELVTELEERHQWRAYPGKLKFLAFVNRAPMGSYNQALQLAAQTGGVPNTAWVRQFHWRPGAELNFEQGLDDDLGLFARASVNDGSLETYEFTDINQSFSTGLSLHGKRWGREVDTVGVAVVVNGISKSAQRYFAAGGMGVLVGDGQLPQYGNETIAELYYAWQIQTCVAMTFDYQHIANPAYNPQRGPVDVFGIRTHLDF</sequence>
<protein>
    <submittedName>
        <fullName evidence="1">Carbohydrate-selective porin OprB</fullName>
    </submittedName>
</protein>
<reference evidence="1" key="1">
    <citation type="submission" date="2009-10" db="EMBL/GenBank/DDBJ databases">
        <title>Diversity of trophic interactions inside an arsenic-rich microbial ecosystem.</title>
        <authorList>
            <person name="Bertin P.N."/>
            <person name="Heinrich-Salmeron A."/>
            <person name="Pelletier E."/>
            <person name="Goulhen-Chollet F."/>
            <person name="Arsene-Ploetze F."/>
            <person name="Gallien S."/>
            <person name="Calteau A."/>
            <person name="Vallenet D."/>
            <person name="Casiot C."/>
            <person name="Chane-Woon-Ming B."/>
            <person name="Giloteaux L."/>
            <person name="Barakat M."/>
            <person name="Bonnefoy V."/>
            <person name="Bruneel O."/>
            <person name="Chandler M."/>
            <person name="Cleiss J."/>
            <person name="Duran R."/>
            <person name="Elbaz-Poulichet F."/>
            <person name="Fonknechten N."/>
            <person name="Lauga B."/>
            <person name="Mornico D."/>
            <person name="Ortet P."/>
            <person name="Schaeffer C."/>
            <person name="Siguier P."/>
            <person name="Alexander Thil Smith A."/>
            <person name="Van Dorsselaer A."/>
            <person name="Weissenbach J."/>
            <person name="Medigue C."/>
            <person name="Le Paslier D."/>
        </authorList>
    </citation>
    <scope>NUCLEOTIDE SEQUENCE</scope>
</reference>
<dbReference type="InterPro" id="IPR007049">
    <property type="entry name" value="Carb-sel_porin_OprB"/>
</dbReference>
<evidence type="ECO:0000313" key="1">
    <source>
        <dbReference type="EMBL" id="CBI10053.1"/>
    </source>
</evidence>
<dbReference type="Pfam" id="PF04966">
    <property type="entry name" value="OprB"/>
    <property type="match status" value="1"/>
</dbReference>
<organism evidence="1">
    <name type="scientific">mine drainage metagenome</name>
    <dbReference type="NCBI Taxonomy" id="410659"/>
    <lineage>
        <taxon>unclassified sequences</taxon>
        <taxon>metagenomes</taxon>
        <taxon>ecological metagenomes</taxon>
    </lineage>
</organism>
<comment type="caution">
    <text evidence="1">The sequence shown here is derived from an EMBL/GenBank/DDBJ whole genome shotgun (WGS) entry which is preliminary data.</text>
</comment>
<name>E6QS31_9ZZZZ</name>